<dbReference type="Proteomes" id="UP000315017">
    <property type="component" value="Chromosome"/>
</dbReference>
<reference evidence="2 3" key="1">
    <citation type="submission" date="2019-02" db="EMBL/GenBank/DDBJ databases">
        <title>Deep-cultivation of Planctomycetes and their phenomic and genomic characterization uncovers novel biology.</title>
        <authorList>
            <person name="Wiegand S."/>
            <person name="Jogler M."/>
            <person name="Boedeker C."/>
            <person name="Pinto D."/>
            <person name="Vollmers J."/>
            <person name="Rivas-Marin E."/>
            <person name="Kohn T."/>
            <person name="Peeters S.H."/>
            <person name="Heuer A."/>
            <person name="Rast P."/>
            <person name="Oberbeckmann S."/>
            <person name="Bunk B."/>
            <person name="Jeske O."/>
            <person name="Meyerdierks A."/>
            <person name="Storesund J.E."/>
            <person name="Kallscheuer N."/>
            <person name="Luecker S."/>
            <person name="Lage O.M."/>
            <person name="Pohl T."/>
            <person name="Merkel B.J."/>
            <person name="Hornburger P."/>
            <person name="Mueller R.-W."/>
            <person name="Bruemmer F."/>
            <person name="Labrenz M."/>
            <person name="Spormann A.M."/>
            <person name="Op den Camp H."/>
            <person name="Overmann J."/>
            <person name="Amann R."/>
            <person name="Jetten M.S.M."/>
            <person name="Mascher T."/>
            <person name="Medema M.H."/>
            <person name="Devos D.P."/>
            <person name="Kaster A.-K."/>
            <person name="Ovreas L."/>
            <person name="Rohde M."/>
            <person name="Galperin M.Y."/>
            <person name="Jogler C."/>
        </authorList>
    </citation>
    <scope>NUCLEOTIDE SEQUENCE [LARGE SCALE GENOMIC DNA]</scope>
    <source>
        <strain evidence="2 3">ETA_A8</strain>
    </source>
</reference>
<proteinExistence type="predicted"/>
<dbReference type="AlphaFoldDB" id="A0A517YMG5"/>
<dbReference type="EMBL" id="CP036274">
    <property type="protein sequence ID" value="QDU31420.1"/>
    <property type="molecule type" value="Genomic_DNA"/>
</dbReference>
<evidence type="ECO:0000313" key="3">
    <source>
        <dbReference type="Proteomes" id="UP000315017"/>
    </source>
</evidence>
<accession>A0A517YMG5</accession>
<dbReference type="RefSeq" id="WP_202921388.1">
    <property type="nucleotide sequence ID" value="NZ_CP036274.1"/>
</dbReference>
<gene>
    <name evidence="2" type="ORF">ETAA8_65780</name>
</gene>
<evidence type="ECO:0000313" key="2">
    <source>
        <dbReference type="EMBL" id="QDU31420.1"/>
    </source>
</evidence>
<evidence type="ECO:0000256" key="1">
    <source>
        <dbReference type="SAM" id="SignalP"/>
    </source>
</evidence>
<keyword evidence="3" id="KW-1185">Reference proteome</keyword>
<dbReference type="InterPro" id="IPR009758">
    <property type="entry name" value="DUF1326"/>
</dbReference>
<dbReference type="KEGG" id="aagg:ETAA8_65780"/>
<name>A0A517YMG5_9BACT</name>
<protein>
    <recommendedName>
        <fullName evidence="4">DUF1326 domain-containing protein</fullName>
    </recommendedName>
</protein>
<evidence type="ECO:0008006" key="4">
    <source>
        <dbReference type="Google" id="ProtNLM"/>
    </source>
</evidence>
<organism evidence="2 3">
    <name type="scientific">Anatilimnocola aggregata</name>
    <dbReference type="NCBI Taxonomy" id="2528021"/>
    <lineage>
        <taxon>Bacteria</taxon>
        <taxon>Pseudomonadati</taxon>
        <taxon>Planctomycetota</taxon>
        <taxon>Planctomycetia</taxon>
        <taxon>Pirellulales</taxon>
        <taxon>Pirellulaceae</taxon>
        <taxon>Anatilimnocola</taxon>
    </lineage>
</organism>
<keyword evidence="1" id="KW-0732">Signal</keyword>
<feature type="signal peptide" evidence="1">
    <location>
        <begin position="1"/>
        <end position="20"/>
    </location>
</feature>
<dbReference type="Pfam" id="PF07040">
    <property type="entry name" value="DUF1326"/>
    <property type="match status" value="1"/>
</dbReference>
<sequence length="220" mass="23232" precursor="true">MLRSAMLALVAAGLALPAWADEVSGTYLETRTCQVYTGPCFANAETALAGKDAVMAWNIEDGKHAGVDLAGLSVVVCMTGSDTLGFGGVNDPKSLKSTVIVDEKASPEQREALILFAKEHAGRAGKEVVRIDNAPITMSLDLATLSGNLAAGKMVKLSTRKARATDCICTNEVAYYPPLAKLQNFAAGVSIEAEYKGRGLGTTWSTPNSRSAYMATFVYE</sequence>
<feature type="chain" id="PRO_5021726657" description="DUF1326 domain-containing protein" evidence="1">
    <location>
        <begin position="21"/>
        <end position="220"/>
    </location>
</feature>